<feature type="compositionally biased region" description="Polar residues" evidence="1">
    <location>
        <begin position="1124"/>
        <end position="1135"/>
    </location>
</feature>
<protein>
    <recommendedName>
        <fullName evidence="2">Telomeric single stranded DNA binding POT1/Cdc13 domain-containing protein</fullName>
    </recommendedName>
</protein>
<feature type="region of interest" description="Disordered" evidence="1">
    <location>
        <begin position="228"/>
        <end position="271"/>
    </location>
</feature>
<feature type="compositionally biased region" description="Basic and acidic residues" evidence="1">
    <location>
        <begin position="961"/>
        <end position="974"/>
    </location>
</feature>
<feature type="compositionally biased region" description="Acidic residues" evidence="1">
    <location>
        <begin position="738"/>
        <end position="747"/>
    </location>
</feature>
<dbReference type="InterPro" id="IPR011564">
    <property type="entry name" value="Telomer_end-bd_POT1/Cdc13"/>
</dbReference>
<evidence type="ECO:0000313" key="4">
    <source>
        <dbReference type="Proteomes" id="UP000504636"/>
    </source>
</evidence>
<feature type="region of interest" description="Disordered" evidence="1">
    <location>
        <begin position="1491"/>
        <end position="1607"/>
    </location>
</feature>
<dbReference type="RefSeq" id="XP_033583288.1">
    <property type="nucleotide sequence ID" value="XM_033723293.1"/>
</dbReference>
<reference evidence="5" key="3">
    <citation type="submission" date="2025-04" db="UniProtKB">
        <authorList>
            <consortium name="RefSeq"/>
        </authorList>
    </citation>
    <scope>IDENTIFICATION</scope>
    <source>
        <strain evidence="5">CBS 304.34</strain>
    </source>
</reference>
<dbReference type="InterPro" id="IPR012340">
    <property type="entry name" value="NA-bd_OB-fold"/>
</dbReference>
<feature type="compositionally biased region" description="Basic and acidic residues" evidence="1">
    <location>
        <begin position="431"/>
        <end position="441"/>
    </location>
</feature>
<feature type="region of interest" description="Disordered" evidence="1">
    <location>
        <begin position="1387"/>
        <end position="1478"/>
    </location>
</feature>
<feature type="region of interest" description="Disordered" evidence="1">
    <location>
        <begin position="1695"/>
        <end position="1715"/>
    </location>
</feature>
<evidence type="ECO:0000256" key="1">
    <source>
        <dbReference type="SAM" id="MobiDB-lite"/>
    </source>
</evidence>
<feature type="region of interest" description="Disordered" evidence="1">
    <location>
        <begin position="1739"/>
        <end position="1758"/>
    </location>
</feature>
<feature type="compositionally biased region" description="Acidic residues" evidence="1">
    <location>
        <begin position="545"/>
        <end position="557"/>
    </location>
</feature>
<feature type="compositionally biased region" description="Polar residues" evidence="1">
    <location>
        <begin position="1695"/>
        <end position="1705"/>
    </location>
</feature>
<feature type="compositionally biased region" description="Basic and acidic residues" evidence="1">
    <location>
        <begin position="841"/>
        <end position="869"/>
    </location>
</feature>
<feature type="domain" description="Telomeric single stranded DNA binding POT1/Cdc13" evidence="2">
    <location>
        <begin position="1805"/>
        <end position="1950"/>
    </location>
</feature>
<feature type="compositionally biased region" description="Polar residues" evidence="1">
    <location>
        <begin position="1552"/>
        <end position="1583"/>
    </location>
</feature>
<reference evidence="3 5" key="1">
    <citation type="journal article" date="2020" name="Stud. Mycol.">
        <title>101 Dothideomycetes genomes: a test case for predicting lifestyles and emergence of pathogens.</title>
        <authorList>
            <person name="Haridas S."/>
            <person name="Albert R."/>
            <person name="Binder M."/>
            <person name="Bloem J."/>
            <person name="Labutti K."/>
            <person name="Salamov A."/>
            <person name="Andreopoulos B."/>
            <person name="Baker S."/>
            <person name="Barry K."/>
            <person name="Bills G."/>
            <person name="Bluhm B."/>
            <person name="Cannon C."/>
            <person name="Castanera R."/>
            <person name="Culley D."/>
            <person name="Daum C."/>
            <person name="Ezra D."/>
            <person name="Gonzalez J."/>
            <person name="Henrissat B."/>
            <person name="Kuo A."/>
            <person name="Liang C."/>
            <person name="Lipzen A."/>
            <person name="Lutzoni F."/>
            <person name="Magnuson J."/>
            <person name="Mondo S."/>
            <person name="Nolan M."/>
            <person name="Ohm R."/>
            <person name="Pangilinan J."/>
            <person name="Park H.-J."/>
            <person name="Ramirez L."/>
            <person name="Alfaro M."/>
            <person name="Sun H."/>
            <person name="Tritt A."/>
            <person name="Yoshinaga Y."/>
            <person name="Zwiers L.-H."/>
            <person name="Turgeon B."/>
            <person name="Goodwin S."/>
            <person name="Spatafora J."/>
            <person name="Crous P."/>
            <person name="Grigoriev I."/>
        </authorList>
    </citation>
    <scope>NUCLEOTIDE SEQUENCE</scope>
    <source>
        <strain evidence="3 5">CBS 304.34</strain>
    </source>
</reference>
<gene>
    <name evidence="3 5" type="ORF">BDZ99DRAFT_494165</name>
</gene>
<organism evidence="3">
    <name type="scientific">Mytilinidion resinicola</name>
    <dbReference type="NCBI Taxonomy" id="574789"/>
    <lineage>
        <taxon>Eukaryota</taxon>
        <taxon>Fungi</taxon>
        <taxon>Dikarya</taxon>
        <taxon>Ascomycota</taxon>
        <taxon>Pezizomycotina</taxon>
        <taxon>Dothideomycetes</taxon>
        <taxon>Pleosporomycetidae</taxon>
        <taxon>Mytilinidiales</taxon>
        <taxon>Mytilinidiaceae</taxon>
        <taxon>Mytilinidion</taxon>
    </lineage>
</organism>
<dbReference type="Gene3D" id="2.40.50.140">
    <property type="entry name" value="Nucleic acid-binding proteins"/>
    <property type="match status" value="1"/>
</dbReference>
<reference evidence="5" key="2">
    <citation type="submission" date="2020-04" db="EMBL/GenBank/DDBJ databases">
        <authorList>
            <consortium name="NCBI Genome Project"/>
        </authorList>
    </citation>
    <scope>NUCLEOTIDE SEQUENCE</scope>
    <source>
        <strain evidence="5">CBS 304.34</strain>
    </source>
</reference>
<dbReference type="GeneID" id="54464186"/>
<feature type="region of interest" description="Disordered" evidence="1">
    <location>
        <begin position="1954"/>
        <end position="1977"/>
    </location>
</feature>
<feature type="region of interest" description="Disordered" evidence="1">
    <location>
        <begin position="316"/>
        <end position="337"/>
    </location>
</feature>
<feature type="compositionally biased region" description="Polar residues" evidence="1">
    <location>
        <begin position="1521"/>
        <end position="1543"/>
    </location>
</feature>
<accession>A0A6A6Z7N2</accession>
<feature type="compositionally biased region" description="Basic and acidic residues" evidence="1">
    <location>
        <begin position="982"/>
        <end position="1014"/>
    </location>
</feature>
<feature type="region of interest" description="Disordered" evidence="1">
    <location>
        <begin position="726"/>
        <end position="1299"/>
    </location>
</feature>
<evidence type="ECO:0000259" key="2">
    <source>
        <dbReference type="SMART" id="SM00976"/>
    </source>
</evidence>
<sequence length="1977" mass="218394">MERIAIAEVAPTLPSPETKVIHAVVTLLWPYSSSTKQCALLLADPDFRLRHRQGQVRVRFSGPSATTIAQSGIGIGDEVTLGLLGARFIEDDGGIQTPGKSVDWELGYGRRVVLEITREGKELSSIDLDDRDPSPEPSPEDEDVEVRHATSMITPAIERVSTQHLGSRISPDQWSSPAFLKRTRISEGSLFRSELNTQDTAEDGSITGHRQKRRKRKSYRDWSGVWTYSARTPSPEKEEVTSAEEEDSESAEEAAAVTPSRFPHTPVSPSKGKDVVTVVTLPLEQPSPIEDVSYESQQAAHPDVIFDEVEKVARSSHIHESEELSVREDLSDDEDVAEETVHHFQSFESGATFAQEDLGDDYDFIATDDRFNVQELDNDDLYDQPEPHTFQREVVYEGDTEPNTEDEADFVQEVDSQGLQAAELEVEELEDFHNDDQHEVPVEGETYWSDTEVASSESDEEQNMLDQVDEEDYFEEEEERQDHYPTEPPEIVVLSSTEEASSDEASSDEVSSDEAVADEAVSDDEEQPHQEIHNRERSGTQEEPIVLEEDSDEEVSEHEEPERDQVSRRRDRSGTREEPIEPNRSVEVMMPPPDLPFLRTNFASTTTSQLQTPVGDAPTTPVLKPLTPSTLPMPSPFPGERDASFASYLDHQQAGFSAEDEATAEDQPKEPTPDPDQDAADPSDFYHLAVHNTHASNYSDLRFSFGFDGSASSREKVPPEELATILSKEEEVSHAIDPVEDTVDNFEEADRLPQTDEPGEDRMDDAHSIDAGLEVVDPTEVAESLAQVEEADEKTPSENRDNDIDIKSINPDEEADQLLHVDGNEDDLPDEPSDNDVGIKVIDHSEEQNSVSKSDERDEGRLDDTHDNDIGVDAIDAIDHSDPENSVPKSDERREGPQGDDHDTAAGVAISDQVQAKHSPLVEVEQAIPESSPSREASPDHQQEQKRLSVFIDISSDEEEAKSVEREDEQREEIQEMQQDLPQEHDNYWAQSDAHEGQKANWEDTVQKSADHGHPLSSPHANEEPYPPSPSSHHEQVQRDVVMMEDSQAKTSDNGSDSDDEELPNFYELLSQPKGLDKDTQQSSPPAILAQAEDDEVDATQGLPVAPGVETSASYHPLHDTPDGYSSTMPPTSQYVGAEHKERFSPGLAEVRAPPSSRPTVIVDLGGEESDEDDDEDEQKATLSTVINASRSEYDGLDNAPQPLGDEVNDSQTELSISAPKSLIVKLRLPKPSSEQNDEDPNLALSAPAMNTRSKKNASPAKLDPPRRNLRSRRRATSPIKSKRESTKTAKVDAALNRERSPLPLISRSSSVKVDESLFEPLDFPMDDVDTDSKKRASASKFPDGAVIKDSFDENLHSEASISTVPFSDDTQTVTMENYDYRYDLDEPEYPHVSEPKQSHQDMLSLGEEVYETQMPRRPSYSSITQQESRGIETQRSPSPVIASSPPEAPWDNEAAAGQVSYPRLPLDRSSPPATQPEADLQDVTMHNYSMANSNLPMTPDASQHPVASQSFSLGTHIDETLQQNTNEQRFQDSQPTLGTHISETLPETLPLSPQLTQKTSAAFSSASPERTEMPSDSISRPSATKKKPIPAYGQKSAGTPGHSRNTVHDTLATSEVRQVDEMTAEHSVASQRLVDTRRQNKHNRDTIWNNPLVKSEFLQVDEMINGSNYSAPSKGPRTSLDARDGKSVQLRTSLTALGGKSSQPRNRKAKVPSRVSVGGIPVPAVLSEWFAPRSSLAARQSSPSTSTSSQEEDGGGSVALEQETAHLVPTATEKIQPRQAVEAPSQGFRTSLSYYTPLSKLSTYLNIPSQSLDASLDVLAIVTRDASPAERAKKGPRDFSTVFHITDASIHPNAIQVQIFRPYRVAIPTAQVGDVVLLHNFAVKSHKGKEQLLSSEDSAWRVWRFGKPLWGMKKGQHGETEAREECSGPPAEVCDEERRQVEVFRAWWQSVAGAEGDGQGNSEAKGGQGRALRSQL</sequence>
<feature type="compositionally biased region" description="Basic and acidic residues" evidence="1">
    <location>
        <begin position="558"/>
        <end position="581"/>
    </location>
</feature>
<feature type="compositionally biased region" description="Basic and acidic residues" evidence="1">
    <location>
        <begin position="877"/>
        <end position="904"/>
    </location>
</feature>
<evidence type="ECO:0000313" key="3">
    <source>
        <dbReference type="EMBL" id="KAF2816324.1"/>
    </source>
</evidence>
<dbReference type="OrthoDB" id="5363079at2759"/>
<feature type="compositionally biased region" description="Polar residues" evidence="1">
    <location>
        <begin position="1181"/>
        <end position="1191"/>
    </location>
</feature>
<evidence type="ECO:0000313" key="5">
    <source>
        <dbReference type="RefSeq" id="XP_033583288.1"/>
    </source>
</evidence>
<feature type="region of interest" description="Disordered" evidence="1">
    <location>
        <begin position="430"/>
        <end position="687"/>
    </location>
</feature>
<feature type="compositionally biased region" description="Acidic residues" evidence="1">
    <location>
        <begin position="1166"/>
        <end position="1178"/>
    </location>
</feature>
<dbReference type="Pfam" id="PF02765">
    <property type="entry name" value="POT1"/>
    <property type="match status" value="1"/>
</dbReference>
<feature type="compositionally biased region" description="Acidic residues" evidence="1">
    <location>
        <begin position="824"/>
        <end position="834"/>
    </location>
</feature>
<feature type="compositionally biased region" description="Acidic residues" evidence="1">
    <location>
        <begin position="457"/>
        <end position="479"/>
    </location>
</feature>
<proteinExistence type="predicted"/>
<feature type="compositionally biased region" description="Basic and acidic residues" evidence="1">
    <location>
        <begin position="1387"/>
        <end position="1400"/>
    </location>
</feature>
<feature type="compositionally biased region" description="Basic and acidic residues" evidence="1">
    <location>
        <begin position="748"/>
        <end position="768"/>
    </location>
</feature>
<feature type="compositionally biased region" description="Basic and acidic residues" evidence="1">
    <location>
        <begin position="527"/>
        <end position="540"/>
    </location>
</feature>
<keyword evidence="4" id="KW-1185">Reference proteome</keyword>
<feature type="region of interest" description="Disordered" evidence="1">
    <location>
        <begin position="191"/>
        <end position="215"/>
    </location>
</feature>
<feature type="compositionally biased region" description="Acidic residues" evidence="1">
    <location>
        <begin position="241"/>
        <end position="252"/>
    </location>
</feature>
<name>A0A6A6Z7N2_9PEZI</name>
<feature type="compositionally biased region" description="Basic and acidic residues" evidence="1">
    <location>
        <begin position="1282"/>
        <end position="1299"/>
    </location>
</feature>
<feature type="region of interest" description="Disordered" evidence="1">
    <location>
        <begin position="124"/>
        <end position="146"/>
    </location>
</feature>
<dbReference type="GO" id="GO:0000781">
    <property type="term" value="C:chromosome, telomeric region"/>
    <property type="evidence" value="ECO:0007669"/>
    <property type="project" value="InterPro"/>
</dbReference>
<feature type="compositionally biased region" description="Basic and acidic residues" evidence="1">
    <location>
        <begin position="793"/>
        <end position="806"/>
    </location>
</feature>
<feature type="compositionally biased region" description="Basic and acidic residues" evidence="1">
    <location>
        <begin position="937"/>
        <end position="947"/>
    </location>
</feature>
<dbReference type="SMART" id="SM00976">
    <property type="entry name" value="Telo_bind"/>
    <property type="match status" value="1"/>
</dbReference>
<feature type="compositionally biased region" description="Acidic residues" evidence="1">
    <location>
        <begin position="500"/>
        <end position="526"/>
    </location>
</feature>
<dbReference type="SUPFAM" id="SSF50249">
    <property type="entry name" value="Nucleic acid-binding proteins"/>
    <property type="match status" value="1"/>
</dbReference>
<feature type="compositionally biased region" description="Polar residues" evidence="1">
    <location>
        <begin position="1420"/>
        <end position="1438"/>
    </location>
</feature>
<feature type="region of interest" description="Disordered" evidence="1">
    <location>
        <begin position="701"/>
        <end position="720"/>
    </location>
</feature>
<dbReference type="Proteomes" id="UP000504636">
    <property type="component" value="Unplaced"/>
</dbReference>
<dbReference type="GO" id="GO:0000723">
    <property type="term" value="P:telomere maintenance"/>
    <property type="evidence" value="ECO:0007669"/>
    <property type="project" value="InterPro"/>
</dbReference>
<feature type="compositionally biased region" description="Basic and acidic residues" evidence="1">
    <location>
        <begin position="316"/>
        <end position="329"/>
    </location>
</feature>
<dbReference type="EMBL" id="MU003693">
    <property type="protein sequence ID" value="KAF2816324.1"/>
    <property type="molecule type" value="Genomic_DNA"/>
</dbReference>
<dbReference type="GO" id="GO:0003677">
    <property type="term" value="F:DNA binding"/>
    <property type="evidence" value="ECO:0007669"/>
    <property type="project" value="InterPro"/>
</dbReference>
<feature type="compositionally biased region" description="Polar residues" evidence="1">
    <location>
        <begin position="601"/>
        <end position="612"/>
    </location>
</feature>
<dbReference type="CDD" id="cd04497">
    <property type="entry name" value="hPOT1_OB1_like"/>
    <property type="match status" value="1"/>
</dbReference>